<dbReference type="GO" id="GO:0004386">
    <property type="term" value="F:helicase activity"/>
    <property type="evidence" value="ECO:0007669"/>
    <property type="project" value="UniProtKB-KW"/>
</dbReference>
<dbReference type="InterPro" id="IPR027417">
    <property type="entry name" value="P-loop_NTPase"/>
</dbReference>
<dbReference type="AlphaFoldDB" id="A0A0R1K4K8"/>
<keyword evidence="7 10" id="KW-0067">ATP-binding</keyword>
<keyword evidence="2 10" id="KW-0547">Nucleotide-binding</keyword>
<keyword evidence="1 10" id="KW-0540">Nuclease</keyword>
<accession>A0A0R1K4K8</accession>
<dbReference type="PANTHER" id="PTHR30591:SF1">
    <property type="entry name" value="RECBCD ENZYME SUBUNIT RECC"/>
    <property type="match status" value="1"/>
</dbReference>
<evidence type="ECO:0000256" key="8">
    <source>
        <dbReference type="ARBA" id="ARBA00023125"/>
    </source>
</evidence>
<keyword evidence="3 10" id="KW-0227">DNA damage</keyword>
<dbReference type="EC" id="3.1.-.-" evidence="10"/>
<dbReference type="GO" id="GO:0008409">
    <property type="term" value="F:5'-3' exonuclease activity"/>
    <property type="evidence" value="ECO:0007669"/>
    <property type="project" value="UniProtKB-UniRule"/>
</dbReference>
<comment type="caution">
    <text evidence="10">Lacks conserved residue(s) required for the propagation of feature annotation.</text>
</comment>
<evidence type="ECO:0000256" key="10">
    <source>
        <dbReference type="HAMAP-Rule" id="MF_01453"/>
    </source>
</evidence>
<keyword evidence="14" id="KW-1185">Reference proteome</keyword>
<dbReference type="Pfam" id="PF12705">
    <property type="entry name" value="PDDEXK_1"/>
    <property type="match status" value="1"/>
</dbReference>
<dbReference type="Gene3D" id="3.40.50.300">
    <property type="entry name" value="P-loop containing nucleotide triphosphate hydrolases"/>
    <property type="match status" value="4"/>
</dbReference>
<dbReference type="GO" id="GO:0003690">
    <property type="term" value="F:double-stranded DNA binding"/>
    <property type="evidence" value="ECO:0007669"/>
    <property type="project" value="UniProtKB-UniRule"/>
</dbReference>
<dbReference type="PATRIC" id="fig|1423773.3.peg.1199"/>
<evidence type="ECO:0000256" key="5">
    <source>
        <dbReference type="ARBA" id="ARBA00022806"/>
    </source>
</evidence>
<reference evidence="13 14" key="1">
    <citation type="journal article" date="2015" name="Genome Announc.">
        <title>Expanding the biotechnology potential of lactobacilli through comparative genomics of 213 strains and associated genera.</title>
        <authorList>
            <person name="Sun Z."/>
            <person name="Harris H.M."/>
            <person name="McCann A."/>
            <person name="Guo C."/>
            <person name="Argimon S."/>
            <person name="Zhang W."/>
            <person name="Yang X."/>
            <person name="Jeffery I.B."/>
            <person name="Cooney J.C."/>
            <person name="Kagawa T.F."/>
            <person name="Liu W."/>
            <person name="Song Y."/>
            <person name="Salvetti E."/>
            <person name="Wrobel A."/>
            <person name="Rasinkangas P."/>
            <person name="Parkhill J."/>
            <person name="Rea M.C."/>
            <person name="O'Sullivan O."/>
            <person name="Ritari J."/>
            <person name="Douillard F.P."/>
            <person name="Paul Ross R."/>
            <person name="Yang R."/>
            <person name="Briner A.E."/>
            <person name="Felis G.E."/>
            <person name="de Vos W.M."/>
            <person name="Barrangou R."/>
            <person name="Klaenhammer T.R."/>
            <person name="Caufield P.W."/>
            <person name="Cui Y."/>
            <person name="Zhang H."/>
            <person name="O'Toole P.W."/>
        </authorList>
    </citation>
    <scope>NUCLEOTIDE SEQUENCE [LARGE SCALE GENOMIC DNA]</scope>
    <source>
        <strain evidence="13 14">DSM 19117</strain>
    </source>
</reference>
<name>A0A0R1K4K8_9LACO</name>
<comment type="subunit">
    <text evidence="10">Heterodimer of AddA and RexB.</text>
</comment>
<sequence length="1221" mass="138262">MTEGWQMSLQFILGSAGMDHRKPMVTALAQQLAEQPEEQGYYLVPNHIKFETEVDVLTDLKRELAQDDPLFAQSQVQVFSFTRLAWFFMKNEPIYQLPRISPAGLNMLIYQIIQSHADQLTIFRGEVTRPGFISQLTAQLAEFRVGQVTAADLATAIDRLAPGSADLQAKLHDLLIIYEAFETQMAGKYVANTDLLNQLADFLTQVDLSHAHFYLEGFSQLSAQERQLVTVLIQRAASVTVALNLDKAAPQELPDPTNLFFQSAKLYQQLYAGARANQVPILTDQRAQEPRVSADLLALDQYWQASTNLSAQLPAVTSTPQQIQVVQAASRYAEVAHVATRIRQLVASGQYRYRDFLVTTRHLDAYQTVIAPIFNAQAIPYFDDADVQMADHPFVELLTALFDVQRRDYRYADVFRVLKSELLLPVDENGDPMTLDAYRQAVALTENWVLKNGYQGQHRWTQKDDWVYTRFAAGDDSVQTTQDDQITAQINQIRHFVKQTLPPFFTQLKHAQTYTDAAAILYQFLANHGVTQRLMAWRDQAIDAGELMQAGQPEQTWTTFCQMLDECHAILGPLPFNLTDFEALLQAGFAGAKFNQIPSTLDQVSVSESGLVQANNRKVTFLIGATADTMPDNQVPATLLADSDRQDLGEELQTTDSHAYLRDDAATQLAGEPYLNYLAFLSGSEQLIFSYPAASDQSDGVELSPYVSRIQEHFHLPTQVVTTTPAADDHDIWNYIGTRRTTLRHLVQASYDSKERNQSLSPAWSYILTLLQQDPNYGELTNKLLGSLSYRNVPQQLRPDIVTQLYGRKISTSISKLEEYYANPYAYFLKYGLRLQERDVFELSPASTGEFFHATLDGLIKLVNQQHLNLADLDDQQMNDMIDEVTAKVLDTTLNPQFAILESSARMGYIRHQLIKTMHQMGRTLHEQSRRTALRPRRTEVQFGLGDQQGLQPLVFDLDADQPDSATPHRQVLVRGRIDRLDELKLAEKTFLGIVDYKSSEHQFDYQSAYYGQAMQMLTYLDAVKRNLSQLVDQQEAPSTELAGAVYLHLQNPVLKAGDILNQDPLDALLKAEQYQGLLLDDTDFLDHIEEWLATDRYSKLFRGLRKKVKGGYSSEKLVTPDELDNLLAHTERLIKTAALEILEGHLDLAPVREQNRTALQFSPYKSIMQFDPLLPENNYHNLISLKKADIMTLIEQERQQNAADEMAAIKKRAEQGDHRE</sequence>
<dbReference type="SUPFAM" id="SSF52540">
    <property type="entry name" value="P-loop containing nucleoside triphosphate hydrolases"/>
    <property type="match status" value="1"/>
</dbReference>
<keyword evidence="9 10" id="KW-0234">DNA repair</keyword>
<comment type="caution">
    <text evidence="13">The sequence shown here is derived from an EMBL/GenBank/DDBJ whole genome shotgun (WGS) entry which is preliminary data.</text>
</comment>
<keyword evidence="8 10" id="KW-0238">DNA-binding</keyword>
<dbReference type="GO" id="GO:0005524">
    <property type="term" value="F:ATP binding"/>
    <property type="evidence" value="ECO:0007669"/>
    <property type="project" value="UniProtKB-UniRule"/>
</dbReference>
<comment type="similarity">
    <text evidence="10">Belongs to the helicase family. AddB/RexB type 2 subfamily.</text>
</comment>
<proteinExistence type="inferred from homology"/>
<dbReference type="Pfam" id="PF21445">
    <property type="entry name" value="ADDB_N"/>
    <property type="match status" value="1"/>
</dbReference>
<evidence type="ECO:0000256" key="9">
    <source>
        <dbReference type="ARBA" id="ARBA00023204"/>
    </source>
</evidence>
<dbReference type="InterPro" id="IPR014141">
    <property type="entry name" value="DNA_helicase_suRexB"/>
</dbReference>
<evidence type="ECO:0000256" key="6">
    <source>
        <dbReference type="ARBA" id="ARBA00022839"/>
    </source>
</evidence>
<comment type="cofactor">
    <cofactor evidence="10">
        <name>Mg(2+)</name>
        <dbReference type="ChEBI" id="CHEBI:18420"/>
    </cofactor>
</comment>
<dbReference type="GO" id="GO:0000724">
    <property type="term" value="P:double-strand break repair via homologous recombination"/>
    <property type="evidence" value="ECO:0007669"/>
    <property type="project" value="UniProtKB-UniRule"/>
</dbReference>
<feature type="domain" description="PD-(D/E)XK endonuclease-like" evidence="11">
    <location>
        <begin position="812"/>
        <end position="1096"/>
    </location>
</feature>
<keyword evidence="6 10" id="KW-0269">Exonuclease</keyword>
<evidence type="ECO:0000256" key="3">
    <source>
        <dbReference type="ARBA" id="ARBA00022763"/>
    </source>
</evidence>
<dbReference type="STRING" id="1423773.FD30_GL001172"/>
<evidence type="ECO:0000313" key="13">
    <source>
        <dbReference type="EMBL" id="KRK78123.1"/>
    </source>
</evidence>
<dbReference type="HAMAP" id="MF_01453">
    <property type="entry name" value="AddB_type2"/>
    <property type="match status" value="1"/>
</dbReference>
<feature type="domain" description="ATP-dependent helicase/deoxyribonuclease subunit B N-terminal" evidence="12">
    <location>
        <begin position="11"/>
        <end position="293"/>
    </location>
</feature>
<gene>
    <name evidence="10" type="primary">rexB</name>
    <name evidence="13" type="ORF">FD30_GL001172</name>
</gene>
<dbReference type="GO" id="GO:0016817">
    <property type="term" value="F:hydrolase activity, acting on acid anhydrides"/>
    <property type="evidence" value="ECO:0007669"/>
    <property type="project" value="InterPro"/>
</dbReference>
<comment type="function">
    <text evidence="10">The heterodimer acts as both an ATP-dependent DNA helicase and an ATP-dependent, dual-direction single-stranded exonuclease. Recognizes the chi site generating a DNA molecule suitable for the initiation of homologous recombination. This subunit has 5' -&gt; 3' nuclease activity but not helicase activity.</text>
</comment>
<keyword evidence="4 10" id="KW-0378">Hydrolase</keyword>
<evidence type="ECO:0000256" key="4">
    <source>
        <dbReference type="ARBA" id="ARBA00022801"/>
    </source>
</evidence>
<evidence type="ECO:0000259" key="12">
    <source>
        <dbReference type="Pfam" id="PF21445"/>
    </source>
</evidence>
<organism evidence="13 14">
    <name type="scientific">Levilactobacillus namurensis DSM 19117</name>
    <dbReference type="NCBI Taxonomy" id="1423773"/>
    <lineage>
        <taxon>Bacteria</taxon>
        <taxon>Bacillati</taxon>
        <taxon>Bacillota</taxon>
        <taxon>Bacilli</taxon>
        <taxon>Lactobacillales</taxon>
        <taxon>Lactobacillaceae</taxon>
        <taxon>Levilactobacillus</taxon>
    </lineage>
</organism>
<protein>
    <recommendedName>
        <fullName evidence="10">ATP-dependent helicase/deoxyribonuclease subunit B</fullName>
        <ecNumber evidence="10">3.1.-.-</ecNumber>
    </recommendedName>
    <alternativeName>
        <fullName evidence="10">ATP-dependent helicase/nuclease subunit RexB</fullName>
    </alternativeName>
</protein>
<dbReference type="InterPro" id="IPR038726">
    <property type="entry name" value="PDDEXK_AddAB-type"/>
</dbReference>
<dbReference type="EMBL" id="AZDT01000002">
    <property type="protein sequence ID" value="KRK78123.1"/>
    <property type="molecule type" value="Genomic_DNA"/>
</dbReference>
<keyword evidence="5 10" id="KW-0347">Helicase</keyword>
<comment type="miscellaneous">
    <text evidence="10">Despite having helicase-like domains, this subunit does not have helicase activity.</text>
</comment>
<evidence type="ECO:0000313" key="14">
    <source>
        <dbReference type="Proteomes" id="UP000051162"/>
    </source>
</evidence>
<evidence type="ECO:0000256" key="1">
    <source>
        <dbReference type="ARBA" id="ARBA00022722"/>
    </source>
</evidence>
<dbReference type="InterPro" id="IPR049035">
    <property type="entry name" value="ADDB_N"/>
</dbReference>
<evidence type="ECO:0000256" key="7">
    <source>
        <dbReference type="ARBA" id="ARBA00022840"/>
    </source>
</evidence>
<evidence type="ECO:0000259" key="11">
    <source>
        <dbReference type="Pfam" id="PF12705"/>
    </source>
</evidence>
<dbReference type="PANTHER" id="PTHR30591">
    <property type="entry name" value="RECBCD ENZYME SUBUNIT RECC"/>
    <property type="match status" value="1"/>
</dbReference>
<evidence type="ECO:0000256" key="2">
    <source>
        <dbReference type="ARBA" id="ARBA00022741"/>
    </source>
</evidence>
<dbReference type="Proteomes" id="UP000051162">
    <property type="component" value="Unassembled WGS sequence"/>
</dbReference>